<evidence type="ECO:0000256" key="2">
    <source>
        <dbReference type="SAM" id="SignalP"/>
    </source>
</evidence>
<evidence type="ECO:0000313" key="4">
    <source>
        <dbReference type="EMBL" id="KAI1725782.1"/>
    </source>
</evidence>
<dbReference type="GO" id="GO:0006508">
    <property type="term" value="P:proteolysis"/>
    <property type="evidence" value="ECO:0007669"/>
    <property type="project" value="UniProtKB-KW"/>
</dbReference>
<comment type="similarity">
    <text evidence="1">Belongs to the peptidase A1 family.</text>
</comment>
<dbReference type="Proteomes" id="UP001201812">
    <property type="component" value="Unassembled WGS sequence"/>
</dbReference>
<evidence type="ECO:0000256" key="1">
    <source>
        <dbReference type="ARBA" id="ARBA00007447"/>
    </source>
</evidence>
<comment type="caution">
    <text evidence="4">The sequence shown here is derived from an EMBL/GenBank/DDBJ whole genome shotgun (WGS) entry which is preliminary data.</text>
</comment>
<evidence type="ECO:0000259" key="3">
    <source>
        <dbReference type="PROSITE" id="PS51767"/>
    </source>
</evidence>
<dbReference type="EMBL" id="JAKKPZ010000002">
    <property type="protein sequence ID" value="KAI1725782.1"/>
    <property type="molecule type" value="Genomic_DNA"/>
</dbReference>
<dbReference type="PANTHER" id="PTHR47966:SF8">
    <property type="entry name" value="ASPARTIC PROTEASE 1-RELATED"/>
    <property type="match status" value="1"/>
</dbReference>
<dbReference type="InterPro" id="IPR001461">
    <property type="entry name" value="Aspartic_peptidase_A1"/>
</dbReference>
<dbReference type="PANTHER" id="PTHR47966">
    <property type="entry name" value="BETA-SITE APP-CLEAVING ENZYME, ISOFORM A-RELATED"/>
    <property type="match status" value="1"/>
</dbReference>
<dbReference type="GO" id="GO:0005764">
    <property type="term" value="C:lysosome"/>
    <property type="evidence" value="ECO:0007669"/>
    <property type="project" value="TreeGrafter"/>
</dbReference>
<feature type="signal peptide" evidence="2">
    <location>
        <begin position="1"/>
        <end position="19"/>
    </location>
</feature>
<gene>
    <name evidence="4" type="ORF">DdX_02460</name>
</gene>
<feature type="domain" description="Peptidase A1" evidence="3">
    <location>
        <begin position="76"/>
        <end position="364"/>
    </location>
</feature>
<dbReference type="Gene3D" id="2.40.70.10">
    <property type="entry name" value="Acid Proteases"/>
    <property type="match status" value="2"/>
</dbReference>
<dbReference type="Pfam" id="PF00026">
    <property type="entry name" value="Asp"/>
    <property type="match status" value="2"/>
</dbReference>
<name>A0AAD4NHN4_9BILA</name>
<keyword evidence="5" id="KW-1185">Reference proteome</keyword>
<dbReference type="AlphaFoldDB" id="A0AAD4NHN4"/>
<protein>
    <submittedName>
        <fullName evidence="4">Eukaryotic aspartyl protease domain-containing protein</fullName>
    </submittedName>
</protein>
<proteinExistence type="inferred from homology"/>
<keyword evidence="4" id="KW-0378">Hydrolase</keyword>
<dbReference type="CDD" id="cd05471">
    <property type="entry name" value="pepsin_like"/>
    <property type="match status" value="1"/>
</dbReference>
<feature type="chain" id="PRO_5042195738" evidence="2">
    <location>
        <begin position="20"/>
        <end position="405"/>
    </location>
</feature>
<keyword evidence="2" id="KW-0732">Signal</keyword>
<reference evidence="4" key="1">
    <citation type="submission" date="2022-01" db="EMBL/GenBank/DDBJ databases">
        <title>Genome Sequence Resource for Two Populations of Ditylenchus destructor, the Migratory Endoparasitic Phytonematode.</title>
        <authorList>
            <person name="Zhang H."/>
            <person name="Lin R."/>
            <person name="Xie B."/>
        </authorList>
    </citation>
    <scope>NUCLEOTIDE SEQUENCE</scope>
    <source>
        <strain evidence="4">BazhouSP</strain>
    </source>
</reference>
<sequence length="405" mass="45294">MVALNFLFILLTKFALTSGAQTIIGPIRVPIQSLRVPGKFTIDNGDSLTLRRSLFSTLSEEESRSQPVQDWYGDYLVGNVSIGTPPQIFLVAFSTMNANLWIIDSDCKERDCVGRPEAKHTRRLFDKSLSSPFKNTSQPFDISMSNDHSAGILAMDSVEISGVTLIQQIFALANQNFRERIFTIFLDRGNGKVSQVWTNGLLTWGARDNVNCHSDWHYVKLSGSTGFWRFPVTKFAVGDRQSSAVAQLAIINSDLSDLAGPKHLISWIVDATDAVFNHVTKQYKVSCNITSYPDIVLGIGDYEYRIIVELPHKDNQSMQMTDECELVVFPMESSSTEYQWMLGATFLRAYCTLYDLENLRVGFAPSTALSPPAAKPPLQDDLNSASDRISLSVTMFFCFLILYLI</sequence>
<dbReference type="InterPro" id="IPR034164">
    <property type="entry name" value="Pepsin-like_dom"/>
</dbReference>
<dbReference type="InterPro" id="IPR033121">
    <property type="entry name" value="PEPTIDASE_A1"/>
</dbReference>
<organism evidence="4 5">
    <name type="scientific">Ditylenchus destructor</name>
    <dbReference type="NCBI Taxonomy" id="166010"/>
    <lineage>
        <taxon>Eukaryota</taxon>
        <taxon>Metazoa</taxon>
        <taxon>Ecdysozoa</taxon>
        <taxon>Nematoda</taxon>
        <taxon>Chromadorea</taxon>
        <taxon>Rhabditida</taxon>
        <taxon>Tylenchina</taxon>
        <taxon>Tylenchomorpha</taxon>
        <taxon>Sphaerularioidea</taxon>
        <taxon>Anguinidae</taxon>
        <taxon>Anguininae</taxon>
        <taxon>Ditylenchus</taxon>
    </lineage>
</organism>
<dbReference type="PROSITE" id="PS51767">
    <property type="entry name" value="PEPTIDASE_A1"/>
    <property type="match status" value="1"/>
</dbReference>
<evidence type="ECO:0000313" key="5">
    <source>
        <dbReference type="Proteomes" id="UP001201812"/>
    </source>
</evidence>
<dbReference type="SUPFAM" id="SSF50630">
    <property type="entry name" value="Acid proteases"/>
    <property type="match status" value="1"/>
</dbReference>
<dbReference type="InterPro" id="IPR021109">
    <property type="entry name" value="Peptidase_aspartic_dom_sf"/>
</dbReference>
<accession>A0AAD4NHN4</accession>
<dbReference type="PRINTS" id="PR00792">
    <property type="entry name" value="PEPSIN"/>
</dbReference>
<keyword evidence="4" id="KW-0645">Protease</keyword>
<dbReference type="GO" id="GO:0004190">
    <property type="term" value="F:aspartic-type endopeptidase activity"/>
    <property type="evidence" value="ECO:0007669"/>
    <property type="project" value="InterPro"/>
</dbReference>